<organism evidence="7 8">
    <name type="scientific">Candidatus Aeolococcus gillhamiae</name>
    <dbReference type="NCBI Taxonomy" id="3127015"/>
    <lineage>
        <taxon>Bacteria</taxon>
        <taxon>Bacillati</taxon>
        <taxon>Candidatus Dormiibacterota</taxon>
        <taxon>Candidatus Dormibacteria</taxon>
        <taxon>Candidatus Aeolococcales</taxon>
        <taxon>Candidatus Aeolococcaceae</taxon>
        <taxon>Candidatus Aeolococcus</taxon>
    </lineage>
</organism>
<feature type="transmembrane region" description="Helical" evidence="5">
    <location>
        <begin position="185"/>
        <end position="204"/>
    </location>
</feature>
<name>A0A934K303_9BACT</name>
<dbReference type="AlphaFoldDB" id="A0A934K303"/>
<keyword evidence="5" id="KW-1003">Cell membrane</keyword>
<feature type="domain" description="ABC transmembrane type-2" evidence="6">
    <location>
        <begin position="38"/>
        <end position="267"/>
    </location>
</feature>
<dbReference type="GO" id="GO:0043190">
    <property type="term" value="C:ATP-binding cassette (ABC) transporter complex"/>
    <property type="evidence" value="ECO:0007669"/>
    <property type="project" value="InterPro"/>
</dbReference>
<proteinExistence type="inferred from homology"/>
<feature type="transmembrane region" description="Helical" evidence="5">
    <location>
        <begin position="121"/>
        <end position="143"/>
    </location>
</feature>
<keyword evidence="3 5" id="KW-1133">Transmembrane helix</keyword>
<dbReference type="InterPro" id="IPR047817">
    <property type="entry name" value="ABC2_TM_bact-type"/>
</dbReference>
<dbReference type="InterPro" id="IPR000412">
    <property type="entry name" value="ABC_2_transport"/>
</dbReference>
<dbReference type="PANTHER" id="PTHR43332">
    <property type="entry name" value="INNER MEMBRANE TRANSPORT PERMEASE YADH-RELATED"/>
    <property type="match status" value="1"/>
</dbReference>
<evidence type="ECO:0000256" key="2">
    <source>
        <dbReference type="ARBA" id="ARBA00022692"/>
    </source>
</evidence>
<dbReference type="InterPro" id="IPR013525">
    <property type="entry name" value="ABC2_TM"/>
</dbReference>
<feature type="transmembrane region" description="Helical" evidence="5">
    <location>
        <begin position="155"/>
        <end position="178"/>
    </location>
</feature>
<comment type="subcellular location">
    <subcellularLocation>
        <location evidence="5">Cell membrane</location>
        <topology evidence="5">Multi-pass membrane protein</topology>
    </subcellularLocation>
    <subcellularLocation>
        <location evidence="1">Membrane</location>
        <topology evidence="1">Multi-pass membrane protein</topology>
    </subcellularLocation>
</comment>
<keyword evidence="2 5" id="KW-0812">Transmembrane</keyword>
<dbReference type="Proteomes" id="UP000606991">
    <property type="component" value="Unassembled WGS sequence"/>
</dbReference>
<sequence length="270" mass="28545">MAAVSVPTATEAPGGSPLVAFLAILRRDVAVTGRELPAFLAQVILQPLGLLFVFGRVLTDLGFTNPAYAKQLFPGIVAMTIMLTAIQSVAFPLVIDFSFTKEIEDRLLAPLPASWVAAEKIVFAAGRAIIAGLVMFPVGLLVLGSIPFSASGLPLLIASVLLGALAGGAMGLTLGTAVTPARINVMFAIVLTPLIFTGCSQYPWPSLSKLPWFQVLTLLNPLTYVSEGTRAALVPNGVHMLTWIPPLALLLALLVFGWAGMRGFRRRAID</sequence>
<evidence type="ECO:0000256" key="1">
    <source>
        <dbReference type="ARBA" id="ARBA00004141"/>
    </source>
</evidence>
<dbReference type="InterPro" id="IPR052522">
    <property type="entry name" value="ABC-2_transport_permease"/>
</dbReference>
<feature type="transmembrane region" description="Helical" evidence="5">
    <location>
        <begin position="75"/>
        <end position="100"/>
    </location>
</feature>
<evidence type="ECO:0000256" key="5">
    <source>
        <dbReference type="RuleBase" id="RU361157"/>
    </source>
</evidence>
<keyword evidence="4 5" id="KW-0472">Membrane</keyword>
<gene>
    <name evidence="7" type="ORF">JF886_13570</name>
</gene>
<dbReference type="GO" id="GO:0140359">
    <property type="term" value="F:ABC-type transporter activity"/>
    <property type="evidence" value="ECO:0007669"/>
    <property type="project" value="InterPro"/>
</dbReference>
<feature type="transmembrane region" description="Helical" evidence="5">
    <location>
        <begin position="243"/>
        <end position="261"/>
    </location>
</feature>
<keyword evidence="5" id="KW-0813">Transport</keyword>
<dbReference type="EMBL" id="JAEKNS010000135">
    <property type="protein sequence ID" value="MBJ7595858.1"/>
    <property type="molecule type" value="Genomic_DNA"/>
</dbReference>
<evidence type="ECO:0000313" key="8">
    <source>
        <dbReference type="Proteomes" id="UP000606991"/>
    </source>
</evidence>
<comment type="similarity">
    <text evidence="5">Belongs to the ABC-2 integral membrane protein family.</text>
</comment>
<dbReference type="PIRSF" id="PIRSF006648">
    <property type="entry name" value="DrrB"/>
    <property type="match status" value="1"/>
</dbReference>
<evidence type="ECO:0000313" key="7">
    <source>
        <dbReference type="EMBL" id="MBJ7595858.1"/>
    </source>
</evidence>
<dbReference type="PROSITE" id="PS51012">
    <property type="entry name" value="ABC_TM2"/>
    <property type="match status" value="1"/>
</dbReference>
<comment type="caution">
    <text evidence="7">The sequence shown here is derived from an EMBL/GenBank/DDBJ whole genome shotgun (WGS) entry which is preliminary data.</text>
</comment>
<evidence type="ECO:0000256" key="4">
    <source>
        <dbReference type="ARBA" id="ARBA00023136"/>
    </source>
</evidence>
<accession>A0A934K303</accession>
<evidence type="ECO:0000259" key="6">
    <source>
        <dbReference type="PROSITE" id="PS51012"/>
    </source>
</evidence>
<reference evidence="7 8" key="1">
    <citation type="submission" date="2020-10" db="EMBL/GenBank/DDBJ databases">
        <title>Ca. Dormibacterota MAGs.</title>
        <authorList>
            <person name="Montgomery K."/>
        </authorList>
    </citation>
    <scope>NUCLEOTIDE SEQUENCE [LARGE SCALE GENOMIC DNA]</scope>
    <source>
        <strain evidence="7">SC8812_S17_18</strain>
    </source>
</reference>
<evidence type="ECO:0000256" key="3">
    <source>
        <dbReference type="ARBA" id="ARBA00022989"/>
    </source>
</evidence>
<dbReference type="Pfam" id="PF01061">
    <property type="entry name" value="ABC2_membrane"/>
    <property type="match status" value="1"/>
</dbReference>
<protein>
    <recommendedName>
        <fullName evidence="5">Transport permease protein</fullName>
    </recommendedName>
</protein>
<feature type="transmembrane region" description="Helical" evidence="5">
    <location>
        <begin position="36"/>
        <end position="55"/>
    </location>
</feature>